<evidence type="ECO:0000259" key="2">
    <source>
        <dbReference type="Pfam" id="PF08588"/>
    </source>
</evidence>
<dbReference type="Pfam" id="PF08588">
    <property type="entry name" value="Duc1"/>
    <property type="match status" value="1"/>
</dbReference>
<evidence type="ECO:0000256" key="1">
    <source>
        <dbReference type="SAM" id="MobiDB-lite"/>
    </source>
</evidence>
<feature type="domain" description="Domain of unknown function at the cortex 1" evidence="2">
    <location>
        <begin position="22"/>
        <end position="282"/>
    </location>
</feature>
<feature type="region of interest" description="Disordered" evidence="1">
    <location>
        <begin position="1"/>
        <end position="32"/>
    </location>
</feature>
<dbReference type="InterPro" id="IPR013897">
    <property type="entry name" value="Duc1"/>
</dbReference>
<dbReference type="PANTHER" id="PTHR34826">
    <property type="entry name" value="UPF0590 PROTEIN C409.17C"/>
    <property type="match status" value="1"/>
</dbReference>
<evidence type="ECO:0000313" key="4">
    <source>
        <dbReference type="Proteomes" id="UP001583193"/>
    </source>
</evidence>
<organism evidence="3 4">
    <name type="scientific">Paecilomyces lecythidis</name>
    <dbReference type="NCBI Taxonomy" id="3004212"/>
    <lineage>
        <taxon>Eukaryota</taxon>
        <taxon>Fungi</taxon>
        <taxon>Dikarya</taxon>
        <taxon>Ascomycota</taxon>
        <taxon>Pezizomycotina</taxon>
        <taxon>Eurotiomycetes</taxon>
        <taxon>Eurotiomycetidae</taxon>
        <taxon>Eurotiales</taxon>
        <taxon>Thermoascaceae</taxon>
        <taxon>Paecilomyces</taxon>
    </lineage>
</organism>
<feature type="compositionally biased region" description="Basic residues" evidence="1">
    <location>
        <begin position="1"/>
        <end position="23"/>
    </location>
</feature>
<feature type="region of interest" description="Disordered" evidence="1">
    <location>
        <begin position="292"/>
        <end position="329"/>
    </location>
</feature>
<accession>A0ABR3XY76</accession>
<dbReference type="PANTHER" id="PTHR34826:SF2">
    <property type="entry name" value="UPF0590 PROTEIN C409.17C"/>
    <property type="match status" value="1"/>
</dbReference>
<dbReference type="Proteomes" id="UP001583193">
    <property type="component" value="Unassembled WGS sequence"/>
</dbReference>
<reference evidence="3 4" key="1">
    <citation type="journal article" date="2024" name="IMA Fungus">
        <title>IMA Genome - F19 : A genome assembly and annotation guide to empower mycologists, including annotated draft genome sequences of Ceratocystis pirilliformis, Diaporthe australafricana, Fusarium ophioides, Paecilomyces lecythidis, and Sporothrix stenoceras.</title>
        <authorList>
            <person name="Aylward J."/>
            <person name="Wilson A.M."/>
            <person name="Visagie C.M."/>
            <person name="Spraker J."/>
            <person name="Barnes I."/>
            <person name="Buitendag C."/>
            <person name="Ceriani C."/>
            <person name="Del Mar Angel L."/>
            <person name="du Plessis D."/>
            <person name="Fuchs T."/>
            <person name="Gasser K."/>
            <person name="Kramer D."/>
            <person name="Li W."/>
            <person name="Munsamy K."/>
            <person name="Piso A."/>
            <person name="Price J.L."/>
            <person name="Sonnekus B."/>
            <person name="Thomas C."/>
            <person name="van der Nest A."/>
            <person name="van Dijk A."/>
            <person name="van Heerden A."/>
            <person name="van Vuuren N."/>
            <person name="Yilmaz N."/>
            <person name="Duong T.A."/>
            <person name="van der Merwe N.A."/>
            <person name="Wingfield M.J."/>
            <person name="Wingfield B.D."/>
        </authorList>
    </citation>
    <scope>NUCLEOTIDE SEQUENCE [LARGE SCALE GENOMIC DNA]</scope>
    <source>
        <strain evidence="3 4">CMW 18167</strain>
    </source>
</reference>
<sequence>MRSRSQSRSKSRSPNGHHHKYRLKVTAGPDYDPKTHQLVPVNKDQTLQFENEHAIVSLCVRIQDYTGYPDNSPKSSSYFSHPLHQNDQYSIAVQLIPKRPINGDDLIFGNDFDRPIRDRLPPGFNAALRLVKWLLDPALDGDAYADKPFLYSPALASWNQFRIGDKTSPNDKAPAIHDRIIEEGAEGSGTEIRQKANIPETVDQRRKHFLYDQNRKNFELELGRAYQADFGNPYLVFNDFSLRLPGFSLQVVKYIDEKNHELRYVLKNRKTGEVYFVVLFTLILRDSSGIANNGSPNGTVNGNAHKENGGRGSLGKFDWEAEPSIDDVE</sequence>
<comment type="caution">
    <text evidence="3">The sequence shown here is derived from an EMBL/GenBank/DDBJ whole genome shotgun (WGS) entry which is preliminary data.</text>
</comment>
<name>A0ABR3XY76_9EURO</name>
<gene>
    <name evidence="3" type="ORF">Plec18167_003510</name>
</gene>
<evidence type="ECO:0000313" key="3">
    <source>
        <dbReference type="EMBL" id="KAL1880971.1"/>
    </source>
</evidence>
<feature type="compositionally biased region" description="Acidic residues" evidence="1">
    <location>
        <begin position="320"/>
        <end position="329"/>
    </location>
</feature>
<keyword evidence="4" id="KW-1185">Reference proteome</keyword>
<feature type="compositionally biased region" description="Polar residues" evidence="1">
    <location>
        <begin position="292"/>
        <end position="302"/>
    </location>
</feature>
<dbReference type="EMBL" id="JAVDPF010000008">
    <property type="protein sequence ID" value="KAL1880971.1"/>
    <property type="molecule type" value="Genomic_DNA"/>
</dbReference>
<proteinExistence type="predicted"/>
<protein>
    <recommendedName>
        <fullName evidence="2">Domain of unknown function at the cortex 1 domain-containing protein</fullName>
    </recommendedName>
</protein>